<evidence type="ECO:0000259" key="1">
    <source>
        <dbReference type="Pfam" id="PF04230"/>
    </source>
</evidence>
<evidence type="ECO:0000313" key="2">
    <source>
        <dbReference type="EMBL" id="CDA10661.1"/>
    </source>
</evidence>
<dbReference type="PANTHER" id="PTHR36836:SF1">
    <property type="entry name" value="COLANIC ACID BIOSYNTHESIS PROTEIN WCAK"/>
    <property type="match status" value="1"/>
</dbReference>
<dbReference type="Pfam" id="PF04230">
    <property type="entry name" value="PS_pyruv_trans"/>
    <property type="match status" value="1"/>
</dbReference>
<protein>
    <recommendedName>
        <fullName evidence="1">Polysaccharide pyruvyl transferase domain-containing protein</fullName>
    </recommendedName>
</protein>
<dbReference type="AlphaFoldDB" id="R5XPE9"/>
<dbReference type="RefSeq" id="WP_022071923.1">
    <property type="nucleotide sequence ID" value="NZ_HF999328.1"/>
</dbReference>
<dbReference type="PANTHER" id="PTHR36836">
    <property type="entry name" value="COLANIC ACID BIOSYNTHESIS PROTEIN WCAK"/>
    <property type="match status" value="1"/>
</dbReference>
<evidence type="ECO:0000313" key="3">
    <source>
        <dbReference type="Proteomes" id="UP000017980"/>
    </source>
</evidence>
<dbReference type="InterPro" id="IPR007345">
    <property type="entry name" value="Polysacch_pyruvyl_Trfase"/>
</dbReference>
<dbReference type="Proteomes" id="UP000017980">
    <property type="component" value="Unassembled WGS sequence"/>
</dbReference>
<proteinExistence type="predicted"/>
<dbReference type="EMBL" id="CBBD010000043">
    <property type="protein sequence ID" value="CDA10661.1"/>
    <property type="molecule type" value="Genomic_DNA"/>
</dbReference>
<reference evidence="2" key="1">
    <citation type="submission" date="2012-11" db="EMBL/GenBank/DDBJ databases">
        <title>Dependencies among metagenomic species, viruses, plasmids and units of genetic variation.</title>
        <authorList>
            <person name="Nielsen H.B."/>
            <person name="Almeida M."/>
            <person name="Juncker A.S."/>
            <person name="Rasmussen S."/>
            <person name="Li J."/>
            <person name="Sunagawa S."/>
            <person name="Plichta D."/>
            <person name="Gautier L."/>
            <person name="Le Chatelier E."/>
            <person name="Peletier E."/>
            <person name="Bonde I."/>
            <person name="Nielsen T."/>
            <person name="Manichanh C."/>
            <person name="Arumugam M."/>
            <person name="Batto J."/>
            <person name="Santos M.B.Q.D."/>
            <person name="Blom N."/>
            <person name="Borruel N."/>
            <person name="Burgdorf K.S."/>
            <person name="Boumezbeur F."/>
            <person name="Casellas F."/>
            <person name="Dore J."/>
            <person name="Guarner F."/>
            <person name="Hansen T."/>
            <person name="Hildebrand F."/>
            <person name="Kaas R.S."/>
            <person name="Kennedy S."/>
            <person name="Kristiansen K."/>
            <person name="Kultima J.R."/>
            <person name="Leonard P."/>
            <person name="Levenez F."/>
            <person name="Lund O."/>
            <person name="Moumen B."/>
            <person name="Le Paslier D."/>
            <person name="Pons N."/>
            <person name="Pedersen O."/>
            <person name="Prifti E."/>
            <person name="Qin J."/>
            <person name="Raes J."/>
            <person name="Tap J."/>
            <person name="Tims S."/>
            <person name="Ussery D.W."/>
            <person name="Yamada T."/>
            <person name="MetaHit consortium"/>
            <person name="Renault P."/>
            <person name="Sicheritz-Ponten T."/>
            <person name="Bork P."/>
            <person name="Wang J."/>
            <person name="Brunak S."/>
            <person name="Ehrlich S.D."/>
        </authorList>
    </citation>
    <scope>NUCLEOTIDE SEQUENCE [LARGE SCALE GENOMIC DNA]</scope>
</reference>
<name>R5XPE9_9FIRM</name>
<organism evidence="2 3">
    <name type="scientific">Intestinibacter bartlettii CAG:1329</name>
    <dbReference type="NCBI Taxonomy" id="1263063"/>
    <lineage>
        <taxon>Bacteria</taxon>
        <taxon>Bacillati</taxon>
        <taxon>Bacillota</taxon>
        <taxon>Clostridia</taxon>
        <taxon>Peptostreptococcales</taxon>
        <taxon>Peptostreptococcaceae</taxon>
        <taxon>Intestinibacter</taxon>
    </lineage>
</organism>
<accession>R5XPE9</accession>
<comment type="caution">
    <text evidence="2">The sequence shown here is derived from an EMBL/GenBank/DDBJ whole genome shotgun (WGS) entry which is preliminary data.</text>
</comment>
<gene>
    <name evidence="2" type="ORF">BN488_01700</name>
</gene>
<feature type="domain" description="Polysaccharide pyruvyl transferase" evidence="1">
    <location>
        <begin position="14"/>
        <end position="317"/>
    </location>
</feature>
<sequence>MGQIKLYANGGSRNHGCEAILRSTKKILDKDICVYSTAQNEDLENKINEIMEIKENKNDNLKKGSLNYYISAINIKLFKSTLKYTEYTKKTFLEDVKKGDLYLSVGGDNYCYTGLDELGNLNALINKRGAKTVLWGCSVEPDIIKDEKVKKDLNTYSLIVARETLTYNALKESEINKSVLCPDPAFQLDKIDLPLPKGFEENNTVGINVSPLIIDCESKKGRTMENYEGLIKHIIDTTNMQIALIPHVIWDNNDDRKPLRVLYNKFKDTGRVVMLEDHNCMELKGYISRCRFFIGARTHATIAAYSTCVPTLVIGYSVKAKGIAKDIFGTYENYVLPVQSLSNKDDLINSFEWMKDNEDDIRNHLNKFMPEYKEKALQGKVEIEKLLEG</sequence>